<evidence type="ECO:0000313" key="1">
    <source>
        <dbReference type="EMBL" id="WOL14294.1"/>
    </source>
</evidence>
<name>A0AAQ3QK48_9LILI</name>
<dbReference type="InterPro" id="IPR053288">
    <property type="entry name" value="TGD_Bridge_Protein"/>
</dbReference>
<gene>
    <name evidence="1" type="ORF">Cni_G23074</name>
</gene>
<evidence type="ECO:0000313" key="2">
    <source>
        <dbReference type="Proteomes" id="UP001327560"/>
    </source>
</evidence>
<reference evidence="1 2" key="1">
    <citation type="submission" date="2023-10" db="EMBL/GenBank/DDBJ databases">
        <title>Chromosome-scale genome assembly provides insights into flower coloration mechanisms of Canna indica.</title>
        <authorList>
            <person name="Li C."/>
        </authorList>
    </citation>
    <scope>NUCLEOTIDE SEQUENCE [LARGE SCALE GENOMIC DNA]</scope>
    <source>
        <tissue evidence="1">Flower</tissue>
    </source>
</reference>
<organism evidence="1 2">
    <name type="scientific">Canna indica</name>
    <name type="common">Indian-shot</name>
    <dbReference type="NCBI Taxonomy" id="4628"/>
    <lineage>
        <taxon>Eukaryota</taxon>
        <taxon>Viridiplantae</taxon>
        <taxon>Streptophyta</taxon>
        <taxon>Embryophyta</taxon>
        <taxon>Tracheophyta</taxon>
        <taxon>Spermatophyta</taxon>
        <taxon>Magnoliopsida</taxon>
        <taxon>Liliopsida</taxon>
        <taxon>Zingiberales</taxon>
        <taxon>Cannaceae</taxon>
        <taxon>Canna</taxon>
    </lineage>
</organism>
<dbReference type="Proteomes" id="UP001327560">
    <property type="component" value="Chromosome 7"/>
</dbReference>
<dbReference type="AlphaFoldDB" id="A0AAQ3QK48"/>
<proteinExistence type="predicted"/>
<dbReference type="PANTHER" id="PTHR34201:SF1">
    <property type="entry name" value="GLYCINE-RICH PROTEIN"/>
    <property type="match status" value="1"/>
</dbReference>
<accession>A0AAQ3QK48</accession>
<protein>
    <submittedName>
        <fullName evidence="1">Uncharacterized protein</fullName>
    </submittedName>
</protein>
<sequence>MGKREMEGKTAKPASFSRVEEKQKGLLWKLPVVKTEDLGKLGPAFGLGIGCGVGVGVGLFGGTGIGAGLPGLQLGVGAGAGCGIGLGFGYGMGKGVAFDEKGKYTNVGKLFQRNIPSNDQIGALVDEVVLNTKKLVRATSREVEKWTSGVKNI</sequence>
<keyword evidence="2" id="KW-1185">Reference proteome</keyword>
<dbReference type="PANTHER" id="PTHR34201">
    <property type="entry name" value="GLYCINE-RICH PROTEIN"/>
    <property type="match status" value="1"/>
</dbReference>
<dbReference type="EMBL" id="CP136896">
    <property type="protein sequence ID" value="WOL14294.1"/>
    <property type="molecule type" value="Genomic_DNA"/>
</dbReference>